<keyword evidence="2" id="KW-1185">Reference proteome</keyword>
<proteinExistence type="predicted"/>
<evidence type="ECO:0000313" key="1">
    <source>
        <dbReference type="EMBL" id="MEQ2267284.1"/>
    </source>
</evidence>
<protein>
    <submittedName>
        <fullName evidence="1">Uncharacterized protein</fullName>
    </submittedName>
</protein>
<dbReference type="EMBL" id="JAHRIM010041727">
    <property type="protein sequence ID" value="MEQ2267284.1"/>
    <property type="molecule type" value="Genomic_DNA"/>
</dbReference>
<sequence length="146" mass="16785">MFMIGCERELVSLIKDVYFNIRHKFQWKNYDIDEMAQSVLDVSTALKVKLDNRHTAAGVSNHTALFSMASSSSGSRAGASDWVIIKKLLVILSHRETERENKRIHTRSLFFSFKFVSNCSSISALRLKKLLQHHCHCLQRNKFNVA</sequence>
<reference evidence="1 2" key="1">
    <citation type="submission" date="2021-06" db="EMBL/GenBank/DDBJ databases">
        <authorList>
            <person name="Palmer J.M."/>
        </authorList>
    </citation>
    <scope>NUCLEOTIDE SEQUENCE [LARGE SCALE GENOMIC DNA]</scope>
    <source>
        <strain evidence="1 2">XR_2019</strain>
        <tissue evidence="1">Muscle</tissue>
    </source>
</reference>
<organism evidence="1 2">
    <name type="scientific">Xenotaenia resolanae</name>
    <dbReference type="NCBI Taxonomy" id="208358"/>
    <lineage>
        <taxon>Eukaryota</taxon>
        <taxon>Metazoa</taxon>
        <taxon>Chordata</taxon>
        <taxon>Craniata</taxon>
        <taxon>Vertebrata</taxon>
        <taxon>Euteleostomi</taxon>
        <taxon>Actinopterygii</taxon>
        <taxon>Neopterygii</taxon>
        <taxon>Teleostei</taxon>
        <taxon>Neoteleostei</taxon>
        <taxon>Acanthomorphata</taxon>
        <taxon>Ovalentaria</taxon>
        <taxon>Atherinomorphae</taxon>
        <taxon>Cyprinodontiformes</taxon>
        <taxon>Goodeidae</taxon>
        <taxon>Xenotaenia</taxon>
    </lineage>
</organism>
<comment type="caution">
    <text evidence="1">The sequence shown here is derived from an EMBL/GenBank/DDBJ whole genome shotgun (WGS) entry which is preliminary data.</text>
</comment>
<name>A0ABV0WE01_9TELE</name>
<gene>
    <name evidence="1" type="ORF">XENORESO_003962</name>
</gene>
<evidence type="ECO:0000313" key="2">
    <source>
        <dbReference type="Proteomes" id="UP001444071"/>
    </source>
</evidence>
<dbReference type="Proteomes" id="UP001444071">
    <property type="component" value="Unassembled WGS sequence"/>
</dbReference>
<accession>A0ABV0WE01</accession>